<evidence type="ECO:0000313" key="3">
    <source>
        <dbReference type="Proteomes" id="UP000000467"/>
    </source>
</evidence>
<dbReference type="Proteomes" id="UP000000467">
    <property type="component" value="Chromosome"/>
</dbReference>
<dbReference type="STRING" id="1089553.Tph_c05070"/>
<accession>K4LFH6</accession>
<dbReference type="Pfam" id="PF03705">
    <property type="entry name" value="CheR_N"/>
    <property type="match status" value="1"/>
</dbReference>
<dbReference type="GO" id="GO:0008983">
    <property type="term" value="F:protein-glutamate O-methyltransferase activity"/>
    <property type="evidence" value="ECO:0007669"/>
    <property type="project" value="UniProtKB-EC"/>
</dbReference>
<dbReference type="PROSITE" id="PS50123">
    <property type="entry name" value="CHER"/>
    <property type="match status" value="1"/>
</dbReference>
<reference evidence="2 3" key="1">
    <citation type="journal article" date="2012" name="BMC Genomics">
        <title>Genome-guided analysis of physiological and morphological traits of the fermentative acetate oxidizer Thermacetogenium phaeum.</title>
        <authorList>
            <person name="Oehler D."/>
            <person name="Poehlein A."/>
            <person name="Leimbach A."/>
            <person name="Muller N."/>
            <person name="Daniel R."/>
            <person name="Gottschalk G."/>
            <person name="Schink B."/>
        </authorList>
    </citation>
    <scope>NUCLEOTIDE SEQUENCE [LARGE SCALE GENOMIC DNA]</scope>
    <source>
        <strain evidence="3">ATCC BAA-254 / DSM 26808 / PB</strain>
    </source>
</reference>
<evidence type="ECO:0000259" key="1">
    <source>
        <dbReference type="PROSITE" id="PS50123"/>
    </source>
</evidence>
<keyword evidence="3" id="KW-1185">Reference proteome</keyword>
<dbReference type="eggNOG" id="COG1352">
    <property type="taxonomic scope" value="Bacteria"/>
</dbReference>
<keyword evidence="2" id="KW-0489">Methyltransferase</keyword>
<dbReference type="KEGG" id="tpz:Tph_c05070"/>
<dbReference type="EMBL" id="CP003732">
    <property type="protein sequence ID" value="AFV10745.1"/>
    <property type="molecule type" value="Genomic_DNA"/>
</dbReference>
<protein>
    <submittedName>
        <fullName evidence="2">Chemotaxis protein methyltransferase 2</fullName>
        <ecNumber evidence="2">2.1.1.80</ecNumber>
    </submittedName>
</protein>
<dbReference type="PANTHER" id="PTHR24422">
    <property type="entry name" value="CHEMOTAXIS PROTEIN METHYLTRANSFERASE"/>
    <property type="match status" value="1"/>
</dbReference>
<dbReference type="PANTHER" id="PTHR24422:SF10">
    <property type="entry name" value="CHEMOTAXIS PROTEIN METHYLTRANSFERASE 2"/>
    <property type="match status" value="1"/>
</dbReference>
<name>K4LFH6_THEPS</name>
<dbReference type="Gene3D" id="1.10.155.10">
    <property type="entry name" value="Chemotaxis receptor methyltransferase CheR, N-terminal domain"/>
    <property type="match status" value="1"/>
</dbReference>
<dbReference type="InterPro" id="IPR036804">
    <property type="entry name" value="CheR_N_sf"/>
</dbReference>
<dbReference type="GO" id="GO:0032259">
    <property type="term" value="P:methylation"/>
    <property type="evidence" value="ECO:0007669"/>
    <property type="project" value="UniProtKB-KW"/>
</dbReference>
<proteinExistence type="predicted"/>
<dbReference type="InterPro" id="IPR000780">
    <property type="entry name" value="CheR_MeTrfase"/>
</dbReference>
<organism evidence="2 3">
    <name type="scientific">Thermacetogenium phaeum (strain ATCC BAA-254 / DSM 26808 / PB)</name>
    <dbReference type="NCBI Taxonomy" id="1089553"/>
    <lineage>
        <taxon>Bacteria</taxon>
        <taxon>Bacillati</taxon>
        <taxon>Bacillota</taxon>
        <taxon>Clostridia</taxon>
        <taxon>Thermoanaerobacterales</taxon>
        <taxon>Thermoanaerobacteraceae</taxon>
        <taxon>Thermacetogenium</taxon>
    </lineage>
</organism>
<dbReference type="InterPro" id="IPR022641">
    <property type="entry name" value="CheR_N"/>
</dbReference>
<gene>
    <name evidence="2" type="primary">cheR2</name>
    <name evidence="2" type="ordered locus">Tph_c05070</name>
</gene>
<dbReference type="AlphaFoldDB" id="K4LFH6"/>
<dbReference type="HOGENOM" id="CLU_165563_0_0_9"/>
<sequence>MVNRPFFSIFGEEFARLTDYIYRRTGIFYDENKRYYVEKRVFDRMKATGHEKFRDYFLYLRCDASGEEFQRLVNALTVNETYFFREYDQLKCFAEEALLEMLKDKGGRQRVDLFSLGTPNR</sequence>
<feature type="domain" description="CheR-type methyltransferase" evidence="1">
    <location>
        <begin position="2"/>
        <end position="121"/>
    </location>
</feature>
<keyword evidence="2" id="KW-0808">Transferase</keyword>
<dbReference type="SUPFAM" id="SSF47757">
    <property type="entry name" value="Chemotaxis receptor methyltransferase CheR, N-terminal domain"/>
    <property type="match status" value="1"/>
</dbReference>
<dbReference type="EC" id="2.1.1.80" evidence="2"/>
<evidence type="ECO:0000313" key="2">
    <source>
        <dbReference type="EMBL" id="AFV10745.1"/>
    </source>
</evidence>
<dbReference type="InterPro" id="IPR050903">
    <property type="entry name" value="Bact_Chemotaxis_MeTrfase"/>
</dbReference>